<evidence type="ECO:0000259" key="7">
    <source>
        <dbReference type="Pfam" id="PF03798"/>
    </source>
</evidence>
<reference evidence="8" key="1">
    <citation type="submission" date="2023-10" db="EMBL/GenBank/DDBJ databases">
        <authorList>
            <person name="Chen Y."/>
            <person name="Shah S."/>
            <person name="Dougan E. K."/>
            <person name="Thang M."/>
            <person name="Chan C."/>
        </authorList>
    </citation>
    <scope>NUCLEOTIDE SEQUENCE [LARGE SCALE GENOMIC DNA]</scope>
</reference>
<protein>
    <recommendedName>
        <fullName evidence="7">TLC domain-containing protein</fullName>
    </recommendedName>
</protein>
<evidence type="ECO:0000313" key="8">
    <source>
        <dbReference type="EMBL" id="CAK0801443.1"/>
    </source>
</evidence>
<comment type="caution">
    <text evidence="8">The sequence shown here is derived from an EMBL/GenBank/DDBJ whole genome shotgun (WGS) entry which is preliminary data.</text>
</comment>
<feature type="compositionally biased region" description="Low complexity" evidence="5">
    <location>
        <begin position="30"/>
        <end position="39"/>
    </location>
</feature>
<keyword evidence="2 6" id="KW-0812">Transmembrane</keyword>
<dbReference type="Proteomes" id="UP001189429">
    <property type="component" value="Unassembled WGS sequence"/>
</dbReference>
<evidence type="ECO:0000256" key="1">
    <source>
        <dbReference type="ARBA" id="ARBA00004141"/>
    </source>
</evidence>
<keyword evidence="9" id="KW-1185">Reference proteome</keyword>
<dbReference type="EMBL" id="CAUYUJ010002582">
    <property type="protein sequence ID" value="CAK0801443.1"/>
    <property type="molecule type" value="Genomic_DNA"/>
</dbReference>
<feature type="transmembrane region" description="Helical" evidence="6">
    <location>
        <begin position="137"/>
        <end position="164"/>
    </location>
</feature>
<keyword evidence="3 6" id="KW-1133">Transmembrane helix</keyword>
<proteinExistence type="predicted"/>
<feature type="transmembrane region" description="Helical" evidence="6">
    <location>
        <begin position="176"/>
        <end position="194"/>
    </location>
</feature>
<evidence type="ECO:0000256" key="6">
    <source>
        <dbReference type="SAM" id="Phobius"/>
    </source>
</evidence>
<dbReference type="InterPro" id="IPR006634">
    <property type="entry name" value="TLC-dom"/>
</dbReference>
<organism evidence="8 9">
    <name type="scientific">Prorocentrum cordatum</name>
    <dbReference type="NCBI Taxonomy" id="2364126"/>
    <lineage>
        <taxon>Eukaryota</taxon>
        <taxon>Sar</taxon>
        <taxon>Alveolata</taxon>
        <taxon>Dinophyceae</taxon>
        <taxon>Prorocentrales</taxon>
        <taxon>Prorocentraceae</taxon>
        <taxon>Prorocentrum</taxon>
    </lineage>
</organism>
<accession>A0ABN9Q6P6</accession>
<evidence type="ECO:0000256" key="2">
    <source>
        <dbReference type="ARBA" id="ARBA00022692"/>
    </source>
</evidence>
<gene>
    <name evidence="8" type="ORF">PCOR1329_LOCUS9312</name>
</gene>
<sequence>ARPGAGPARGAGDVRRRAPLPQGRGPGAAPPAEAAVRPGSDSAEAKAADLANERRYLARAWKMVELALLSALGLCVLGTEPFFPASLGGQGDVAALLPAGRRRVPWALAAYHAARFAYLLEWWVFEDDGLQRPYLTMHHIATSIVLCCAVFAGWTQFGGVIILLHDASGVPIQLLVWMQQVHVPALALIAVYFVNLSRGYMLYVFPFEVIMPSLTSQNAETWSGGYIGPCSCSCWCTTCIRTCACWPTCRSS</sequence>
<feature type="non-terminal residue" evidence="8">
    <location>
        <position position="1"/>
    </location>
</feature>
<comment type="subcellular location">
    <subcellularLocation>
        <location evidence="1">Membrane</location>
        <topology evidence="1">Multi-pass membrane protein</topology>
    </subcellularLocation>
</comment>
<evidence type="ECO:0000256" key="4">
    <source>
        <dbReference type="ARBA" id="ARBA00023136"/>
    </source>
</evidence>
<evidence type="ECO:0000256" key="5">
    <source>
        <dbReference type="SAM" id="MobiDB-lite"/>
    </source>
</evidence>
<dbReference type="Pfam" id="PF03798">
    <property type="entry name" value="TRAM_LAG1_CLN8"/>
    <property type="match status" value="1"/>
</dbReference>
<name>A0ABN9Q6P6_9DINO</name>
<evidence type="ECO:0000256" key="3">
    <source>
        <dbReference type="ARBA" id="ARBA00022989"/>
    </source>
</evidence>
<keyword evidence="4 6" id="KW-0472">Membrane</keyword>
<feature type="domain" description="TLC" evidence="7">
    <location>
        <begin position="59"/>
        <end position="240"/>
    </location>
</feature>
<evidence type="ECO:0000313" key="9">
    <source>
        <dbReference type="Proteomes" id="UP001189429"/>
    </source>
</evidence>
<feature type="compositionally biased region" description="Low complexity" evidence="5">
    <location>
        <begin position="1"/>
        <end position="11"/>
    </location>
</feature>
<feature type="region of interest" description="Disordered" evidence="5">
    <location>
        <begin position="1"/>
        <end position="41"/>
    </location>
</feature>